<dbReference type="NCBIfam" id="TIGR00254">
    <property type="entry name" value="GGDEF"/>
    <property type="match status" value="1"/>
</dbReference>
<evidence type="ECO:0000259" key="5">
    <source>
        <dbReference type="PROSITE" id="PS50112"/>
    </source>
</evidence>
<dbReference type="InterPro" id="IPR001610">
    <property type="entry name" value="PAC"/>
</dbReference>
<dbReference type="Pfam" id="PF08447">
    <property type="entry name" value="PAS_3"/>
    <property type="match status" value="1"/>
</dbReference>
<keyword evidence="9" id="KW-1185">Reference proteome</keyword>
<comment type="catalytic activity">
    <reaction evidence="3">
        <text>2 GTP = 3',3'-c-di-GMP + 2 diphosphate</text>
        <dbReference type="Rhea" id="RHEA:24898"/>
        <dbReference type="ChEBI" id="CHEBI:33019"/>
        <dbReference type="ChEBI" id="CHEBI:37565"/>
        <dbReference type="ChEBI" id="CHEBI:58805"/>
        <dbReference type="EC" id="2.7.7.65"/>
    </reaction>
</comment>
<dbReference type="PROSITE" id="PS50112">
    <property type="entry name" value="PAS"/>
    <property type="match status" value="1"/>
</dbReference>
<dbReference type="SMART" id="SM00091">
    <property type="entry name" value="PAS"/>
    <property type="match status" value="1"/>
</dbReference>
<dbReference type="InterPro" id="IPR000160">
    <property type="entry name" value="GGDEF_dom"/>
</dbReference>
<dbReference type="InterPro" id="IPR013655">
    <property type="entry name" value="PAS_fold_3"/>
</dbReference>
<dbReference type="InterPro" id="IPR000700">
    <property type="entry name" value="PAS-assoc_C"/>
</dbReference>
<keyword evidence="8" id="KW-0808">Transferase</keyword>
<dbReference type="Proteomes" id="UP000240243">
    <property type="component" value="Unassembled WGS sequence"/>
</dbReference>
<dbReference type="CDD" id="cd01949">
    <property type="entry name" value="GGDEF"/>
    <property type="match status" value="1"/>
</dbReference>
<dbReference type="InterPro" id="IPR000014">
    <property type="entry name" value="PAS"/>
</dbReference>
<feature type="domain" description="PAC" evidence="6">
    <location>
        <begin position="117"/>
        <end position="170"/>
    </location>
</feature>
<dbReference type="FunFam" id="3.30.70.270:FF:000001">
    <property type="entry name" value="Diguanylate cyclase domain protein"/>
    <property type="match status" value="1"/>
</dbReference>
<dbReference type="PROSITE" id="PS50113">
    <property type="entry name" value="PAC"/>
    <property type="match status" value="1"/>
</dbReference>
<keyword evidence="4" id="KW-0175">Coiled coil</keyword>
<evidence type="ECO:0000256" key="4">
    <source>
        <dbReference type="SAM" id="Coils"/>
    </source>
</evidence>
<evidence type="ECO:0000259" key="7">
    <source>
        <dbReference type="PROSITE" id="PS50887"/>
    </source>
</evidence>
<sequence length="366" mass="42668">MQFINSIRWRQPQNAGFRPDGSCRQGTPMKSDAELERLRSVESTLQLALDIVSDGIWEWDRLTGTVKRSARWYLMLGYEPFSLPETVDTWLNLIHPDDHPATMAAMQRYLDGEASLFSARYRFRRADGHYIWLHDQARFVEYDQHGEPIRMLGAHQDIHRQVQAEEEQRRHQAHLERLNRELEQKVEERTRALADTNAALAQQLALSREQAGTDYLTGLYNRRHFDQILSQRWHRDEQHPSAIVLLDLDYFKAVNDRHGHQTGDRLLQAIPELLRPHLRRQDLLARWGGEEFILWLPDTDATDALRLSERLRHTLAEARFCEDIHLTGSFGVAVCRPGDLLEQVIQRADACLYRAKGERNKVVGED</sequence>
<evidence type="ECO:0000259" key="6">
    <source>
        <dbReference type="PROSITE" id="PS50113"/>
    </source>
</evidence>
<gene>
    <name evidence="8" type="ORF">C7H85_00320</name>
</gene>
<dbReference type="CDD" id="cd00130">
    <property type="entry name" value="PAS"/>
    <property type="match status" value="1"/>
</dbReference>
<dbReference type="GO" id="GO:0052621">
    <property type="term" value="F:diguanylate cyclase activity"/>
    <property type="evidence" value="ECO:0007669"/>
    <property type="project" value="UniProtKB-EC"/>
</dbReference>
<dbReference type="InterPro" id="IPR029787">
    <property type="entry name" value="Nucleotide_cyclase"/>
</dbReference>
<dbReference type="SUPFAM" id="SSF55785">
    <property type="entry name" value="PYP-like sensor domain (PAS domain)"/>
    <property type="match status" value="1"/>
</dbReference>
<keyword evidence="8" id="KW-0418">Kinase</keyword>
<dbReference type="EMBL" id="PXYG01000001">
    <property type="protein sequence ID" value="PSJ47320.1"/>
    <property type="molecule type" value="Genomic_DNA"/>
</dbReference>
<reference evidence="8 9" key="1">
    <citation type="submission" date="2018-03" db="EMBL/GenBank/DDBJ databases">
        <title>The draft genome of Zobellella sp. 59N8.</title>
        <authorList>
            <person name="Liu L."/>
            <person name="Li L."/>
            <person name="Zhang X."/>
            <person name="Liang L."/>
            <person name="Wang T."/>
        </authorList>
    </citation>
    <scope>NUCLEOTIDE SEQUENCE [LARGE SCALE GENOMIC DNA]</scope>
    <source>
        <strain evidence="8 9">59N8</strain>
    </source>
</reference>
<dbReference type="GO" id="GO:0016301">
    <property type="term" value="F:kinase activity"/>
    <property type="evidence" value="ECO:0007669"/>
    <property type="project" value="UniProtKB-KW"/>
</dbReference>
<dbReference type="PANTHER" id="PTHR45138">
    <property type="entry name" value="REGULATORY COMPONENTS OF SENSORY TRANSDUCTION SYSTEM"/>
    <property type="match status" value="1"/>
</dbReference>
<comment type="caution">
    <text evidence="8">The sequence shown here is derived from an EMBL/GenBank/DDBJ whole genome shotgun (WGS) entry which is preliminary data.</text>
</comment>
<evidence type="ECO:0000256" key="2">
    <source>
        <dbReference type="ARBA" id="ARBA00012528"/>
    </source>
</evidence>
<organism evidence="8 9">
    <name type="scientific">Zobellella endophytica</name>
    <dbReference type="NCBI Taxonomy" id="2116700"/>
    <lineage>
        <taxon>Bacteria</taxon>
        <taxon>Pseudomonadati</taxon>
        <taxon>Pseudomonadota</taxon>
        <taxon>Gammaproteobacteria</taxon>
        <taxon>Aeromonadales</taxon>
        <taxon>Aeromonadaceae</taxon>
        <taxon>Zobellella</taxon>
    </lineage>
</organism>
<feature type="domain" description="GGDEF" evidence="7">
    <location>
        <begin position="239"/>
        <end position="366"/>
    </location>
</feature>
<evidence type="ECO:0000256" key="3">
    <source>
        <dbReference type="ARBA" id="ARBA00034247"/>
    </source>
</evidence>
<dbReference type="EC" id="2.7.7.65" evidence="2"/>
<accession>A0A2P7RAW7</accession>
<feature type="domain" description="PAS" evidence="5">
    <location>
        <begin position="41"/>
        <end position="113"/>
    </location>
</feature>
<protein>
    <recommendedName>
        <fullName evidence="2">diguanylate cyclase</fullName>
        <ecNumber evidence="2">2.7.7.65</ecNumber>
    </recommendedName>
</protein>
<dbReference type="InterPro" id="IPR043128">
    <property type="entry name" value="Rev_trsase/Diguanyl_cyclase"/>
</dbReference>
<feature type="coiled-coil region" evidence="4">
    <location>
        <begin position="161"/>
        <end position="199"/>
    </location>
</feature>
<dbReference type="SUPFAM" id="SSF55073">
    <property type="entry name" value="Nucleotide cyclase"/>
    <property type="match status" value="1"/>
</dbReference>
<evidence type="ECO:0000256" key="1">
    <source>
        <dbReference type="ARBA" id="ARBA00001946"/>
    </source>
</evidence>
<proteinExistence type="predicted"/>
<dbReference type="InterPro" id="IPR035965">
    <property type="entry name" value="PAS-like_dom_sf"/>
</dbReference>
<evidence type="ECO:0000313" key="8">
    <source>
        <dbReference type="EMBL" id="PSJ47320.1"/>
    </source>
</evidence>
<dbReference type="Pfam" id="PF00990">
    <property type="entry name" value="GGDEF"/>
    <property type="match status" value="1"/>
</dbReference>
<comment type="cofactor">
    <cofactor evidence="1">
        <name>Mg(2+)</name>
        <dbReference type="ChEBI" id="CHEBI:18420"/>
    </cofactor>
</comment>
<dbReference type="Gene3D" id="3.30.450.20">
    <property type="entry name" value="PAS domain"/>
    <property type="match status" value="1"/>
</dbReference>
<dbReference type="SMART" id="SM00267">
    <property type="entry name" value="GGDEF"/>
    <property type="match status" value="1"/>
</dbReference>
<dbReference type="SMART" id="SM00086">
    <property type="entry name" value="PAC"/>
    <property type="match status" value="1"/>
</dbReference>
<dbReference type="PANTHER" id="PTHR45138:SF9">
    <property type="entry name" value="DIGUANYLATE CYCLASE DGCM-RELATED"/>
    <property type="match status" value="1"/>
</dbReference>
<dbReference type="Gene3D" id="3.30.70.270">
    <property type="match status" value="1"/>
</dbReference>
<dbReference type="PROSITE" id="PS50887">
    <property type="entry name" value="GGDEF"/>
    <property type="match status" value="1"/>
</dbReference>
<dbReference type="InterPro" id="IPR050469">
    <property type="entry name" value="Diguanylate_Cyclase"/>
</dbReference>
<dbReference type="AlphaFoldDB" id="A0A2P7RAW7"/>
<dbReference type="NCBIfam" id="TIGR00229">
    <property type="entry name" value="sensory_box"/>
    <property type="match status" value="1"/>
</dbReference>
<evidence type="ECO:0000313" key="9">
    <source>
        <dbReference type="Proteomes" id="UP000240243"/>
    </source>
</evidence>
<name>A0A2P7RAW7_9GAMM</name>